<organism evidence="2 3">
    <name type="scientific">Dreissena polymorpha</name>
    <name type="common">Zebra mussel</name>
    <name type="synonym">Mytilus polymorpha</name>
    <dbReference type="NCBI Taxonomy" id="45954"/>
    <lineage>
        <taxon>Eukaryota</taxon>
        <taxon>Metazoa</taxon>
        <taxon>Spiralia</taxon>
        <taxon>Lophotrochozoa</taxon>
        <taxon>Mollusca</taxon>
        <taxon>Bivalvia</taxon>
        <taxon>Autobranchia</taxon>
        <taxon>Heteroconchia</taxon>
        <taxon>Euheterodonta</taxon>
        <taxon>Imparidentia</taxon>
        <taxon>Neoheterodontei</taxon>
        <taxon>Myida</taxon>
        <taxon>Dreissenoidea</taxon>
        <taxon>Dreissenidae</taxon>
        <taxon>Dreissena</taxon>
    </lineage>
</organism>
<feature type="transmembrane region" description="Helical" evidence="1">
    <location>
        <begin position="20"/>
        <end position="40"/>
    </location>
</feature>
<reference evidence="2" key="2">
    <citation type="submission" date="2020-11" db="EMBL/GenBank/DDBJ databases">
        <authorList>
            <person name="McCartney M.A."/>
            <person name="Auch B."/>
            <person name="Kono T."/>
            <person name="Mallez S."/>
            <person name="Becker A."/>
            <person name="Gohl D.M."/>
            <person name="Silverstein K.A.T."/>
            <person name="Koren S."/>
            <person name="Bechman K.B."/>
            <person name="Herman A."/>
            <person name="Abrahante J.E."/>
            <person name="Garbe J."/>
        </authorList>
    </citation>
    <scope>NUCLEOTIDE SEQUENCE</scope>
    <source>
        <strain evidence="2">Duluth1</strain>
        <tissue evidence="2">Whole animal</tissue>
    </source>
</reference>
<keyword evidence="3" id="KW-1185">Reference proteome</keyword>
<keyword evidence="1" id="KW-1133">Transmembrane helix</keyword>
<dbReference type="AlphaFoldDB" id="A0A9D4JDY0"/>
<proteinExistence type="predicted"/>
<dbReference type="Proteomes" id="UP000828390">
    <property type="component" value="Unassembled WGS sequence"/>
</dbReference>
<evidence type="ECO:0000313" key="3">
    <source>
        <dbReference type="Proteomes" id="UP000828390"/>
    </source>
</evidence>
<evidence type="ECO:0000313" key="2">
    <source>
        <dbReference type="EMBL" id="KAH3805083.1"/>
    </source>
</evidence>
<keyword evidence="1" id="KW-0472">Membrane</keyword>
<gene>
    <name evidence="2" type="ORF">DPMN_133380</name>
</gene>
<protein>
    <submittedName>
        <fullName evidence="2">Uncharacterized protein</fullName>
    </submittedName>
</protein>
<reference evidence="2" key="1">
    <citation type="journal article" date="2019" name="bioRxiv">
        <title>The Genome of the Zebra Mussel, Dreissena polymorpha: A Resource for Invasive Species Research.</title>
        <authorList>
            <person name="McCartney M.A."/>
            <person name="Auch B."/>
            <person name="Kono T."/>
            <person name="Mallez S."/>
            <person name="Zhang Y."/>
            <person name="Obille A."/>
            <person name="Becker A."/>
            <person name="Abrahante J.E."/>
            <person name="Garbe J."/>
            <person name="Badalamenti J.P."/>
            <person name="Herman A."/>
            <person name="Mangelson H."/>
            <person name="Liachko I."/>
            <person name="Sullivan S."/>
            <person name="Sone E.D."/>
            <person name="Koren S."/>
            <person name="Silverstein K.A.T."/>
            <person name="Beckman K.B."/>
            <person name="Gohl D.M."/>
        </authorList>
    </citation>
    <scope>NUCLEOTIDE SEQUENCE</scope>
    <source>
        <strain evidence="2">Duluth1</strain>
        <tissue evidence="2">Whole animal</tissue>
    </source>
</reference>
<dbReference type="EMBL" id="JAIWYP010000006">
    <property type="protein sequence ID" value="KAH3805083.1"/>
    <property type="molecule type" value="Genomic_DNA"/>
</dbReference>
<name>A0A9D4JDY0_DREPO</name>
<keyword evidence="1" id="KW-0812">Transmembrane</keyword>
<sequence length="105" mass="11823">MLLSPLELPFFDNLRVLRISSFVGVHHLIGISLVAGGVYGGSGGKFSSSIHLFFCSVSFAISLVPSCPFWPFWLGKRSCYFLDDELQNLRSIRMGFFFCFCSQRL</sequence>
<comment type="caution">
    <text evidence="2">The sequence shown here is derived from an EMBL/GenBank/DDBJ whole genome shotgun (WGS) entry which is preliminary data.</text>
</comment>
<feature type="transmembrane region" description="Helical" evidence="1">
    <location>
        <begin position="52"/>
        <end position="73"/>
    </location>
</feature>
<evidence type="ECO:0000256" key="1">
    <source>
        <dbReference type="SAM" id="Phobius"/>
    </source>
</evidence>
<accession>A0A9D4JDY0</accession>